<dbReference type="InterPro" id="IPR008927">
    <property type="entry name" value="6-PGluconate_DH-like_C_sf"/>
</dbReference>
<comment type="caution">
    <text evidence="2">The sequence shown here is derived from an EMBL/GenBank/DDBJ whole genome shotgun (WGS) entry which is preliminary data.</text>
</comment>
<dbReference type="RefSeq" id="WP_167209530.1">
    <property type="nucleotide sequence ID" value="NZ_JAASRO010000001.1"/>
</dbReference>
<evidence type="ECO:0000259" key="1">
    <source>
        <dbReference type="Pfam" id="PF02317"/>
    </source>
</evidence>
<dbReference type="PANTHER" id="PTHR38015:SF1">
    <property type="entry name" value="OPINE DEHYDROGENASE DOMAIN-CONTAINING PROTEIN"/>
    <property type="match status" value="1"/>
</dbReference>
<dbReference type="PANTHER" id="PTHR38015">
    <property type="entry name" value="BLR6086 PROTEIN"/>
    <property type="match status" value="1"/>
</dbReference>
<dbReference type="EC" id="1.5.1.28" evidence="2"/>
<dbReference type="AlphaFoldDB" id="A0A7X5VD59"/>
<dbReference type="Gene3D" id="1.10.1040.10">
    <property type="entry name" value="N-(1-d-carboxylethyl)-l-norvaline Dehydrogenase, domain 2"/>
    <property type="match status" value="1"/>
</dbReference>
<accession>A0A7X5VD59</accession>
<protein>
    <submittedName>
        <fullName evidence="2">Opine dehydrogenase</fullName>
        <ecNumber evidence="2">1.5.1.28</ecNumber>
    </submittedName>
</protein>
<reference evidence="2 3" key="1">
    <citation type="submission" date="2020-03" db="EMBL/GenBank/DDBJ databases">
        <title>Sequencing the genomes of 1000 actinobacteria strains.</title>
        <authorList>
            <person name="Klenk H.-P."/>
        </authorList>
    </citation>
    <scope>NUCLEOTIDE SEQUENCE [LARGE SCALE GENOMIC DNA]</scope>
    <source>
        <strain evidence="2 3">DSM 45490</strain>
    </source>
</reference>
<dbReference type="EMBL" id="JAASRO010000001">
    <property type="protein sequence ID" value="NIK58606.1"/>
    <property type="molecule type" value="Genomic_DNA"/>
</dbReference>
<gene>
    <name evidence="2" type="ORF">BJY22_004323</name>
</gene>
<dbReference type="InterPro" id="IPR051729">
    <property type="entry name" value="Opine/Lysopine_DH"/>
</dbReference>
<evidence type="ECO:0000313" key="2">
    <source>
        <dbReference type="EMBL" id="NIK58606.1"/>
    </source>
</evidence>
<dbReference type="InterPro" id="IPR003421">
    <property type="entry name" value="Opine_DH"/>
</dbReference>
<dbReference type="GO" id="GO:0047129">
    <property type="term" value="F:opine dehydrogenase activity"/>
    <property type="evidence" value="ECO:0007669"/>
    <property type="project" value="UniProtKB-EC"/>
</dbReference>
<dbReference type="SUPFAM" id="SSF48179">
    <property type="entry name" value="6-phosphogluconate dehydrogenase C-terminal domain-like"/>
    <property type="match status" value="1"/>
</dbReference>
<keyword evidence="3" id="KW-1185">Reference proteome</keyword>
<name>A0A7X5VD59_9ACTN</name>
<dbReference type="Pfam" id="PF02317">
    <property type="entry name" value="Octopine_DH"/>
    <property type="match status" value="1"/>
</dbReference>
<sequence length="325" mass="33597">MLTFAVLGDTDHALFTAAAMAARTQQPIVVGSDRPVRLTALGERGIDVVSDPQPRADAYVVLTDAANLLELIARYAELLAGRAVLLVAPGVGGSALVYDWLSDAGLAPSALAETNANPFMGSIAGSTVTLRGAKHGLLAGDLRAGPSAAETFRPALDLVAATALESSLANTNHVLHPALVLSNLNRIVNATPFTLFLEGMSTATERLVVATDNERAALAAALSLPYTPVGDWFTRFYGDQGCVGSTLVEAFAAFPPFATAPGPTTLRHRFLTDDVTCGLAVLEEVARRVGVPTPVITSTVTALSAAAGTDLRTAAGQRADAVLRA</sequence>
<dbReference type="Proteomes" id="UP000555407">
    <property type="component" value="Unassembled WGS sequence"/>
</dbReference>
<evidence type="ECO:0000313" key="3">
    <source>
        <dbReference type="Proteomes" id="UP000555407"/>
    </source>
</evidence>
<feature type="domain" description="Opine dehydrogenase" evidence="1">
    <location>
        <begin position="160"/>
        <end position="306"/>
    </location>
</feature>
<proteinExistence type="predicted"/>
<organism evidence="2 3">
    <name type="scientific">Kribbella shirazensis</name>
    <dbReference type="NCBI Taxonomy" id="1105143"/>
    <lineage>
        <taxon>Bacteria</taxon>
        <taxon>Bacillati</taxon>
        <taxon>Actinomycetota</taxon>
        <taxon>Actinomycetes</taxon>
        <taxon>Propionibacteriales</taxon>
        <taxon>Kribbellaceae</taxon>
        <taxon>Kribbella</taxon>
    </lineage>
</organism>
<keyword evidence="2" id="KW-0560">Oxidoreductase</keyword>
<dbReference type="InterPro" id="IPR013328">
    <property type="entry name" value="6PGD_dom2"/>
</dbReference>